<dbReference type="AlphaFoldDB" id="A0A1G1ZMV6"/>
<dbReference type="EMBL" id="MHJJ01000005">
    <property type="protein sequence ID" value="OGY65983.1"/>
    <property type="molecule type" value="Genomic_DNA"/>
</dbReference>
<evidence type="ECO:0000313" key="2">
    <source>
        <dbReference type="Proteomes" id="UP000177942"/>
    </source>
</evidence>
<reference evidence="1 2" key="1">
    <citation type="journal article" date="2016" name="Nat. Commun.">
        <title>Thousands of microbial genomes shed light on interconnected biogeochemical processes in an aquifer system.</title>
        <authorList>
            <person name="Anantharaman K."/>
            <person name="Brown C.T."/>
            <person name="Hug L.A."/>
            <person name="Sharon I."/>
            <person name="Castelle C.J."/>
            <person name="Probst A.J."/>
            <person name="Thomas B.C."/>
            <person name="Singh A."/>
            <person name="Wilkins M.J."/>
            <person name="Karaoz U."/>
            <person name="Brodie E.L."/>
            <person name="Williams K.H."/>
            <person name="Hubbard S.S."/>
            <person name="Banfield J.F."/>
        </authorList>
    </citation>
    <scope>NUCLEOTIDE SEQUENCE [LARGE SCALE GENOMIC DNA]</scope>
</reference>
<protein>
    <submittedName>
        <fullName evidence="1">Uncharacterized protein</fullName>
    </submittedName>
</protein>
<organism evidence="1 2">
    <name type="scientific">Candidatus Harrisonbacteria bacterium RIFCSPLOWO2_01_FULL_44_18</name>
    <dbReference type="NCBI Taxonomy" id="1798407"/>
    <lineage>
        <taxon>Bacteria</taxon>
        <taxon>Candidatus Harrisoniibacteriota</taxon>
    </lineage>
</organism>
<accession>A0A1G1ZMV6</accession>
<comment type="caution">
    <text evidence="1">The sequence shown here is derived from an EMBL/GenBank/DDBJ whole genome shotgun (WGS) entry which is preliminary data.</text>
</comment>
<gene>
    <name evidence="1" type="ORF">A3A16_01180</name>
</gene>
<sequence>MRERSKKSRVHQPHQLIGLEIAAILEDPRHKALYIKLAKNYDGHKLIQLAKQVAEKKDIKNKGAYFMKVLQRSNREQRESVSK</sequence>
<name>A0A1G1ZMV6_9BACT</name>
<evidence type="ECO:0000313" key="1">
    <source>
        <dbReference type="EMBL" id="OGY65983.1"/>
    </source>
</evidence>
<dbReference type="STRING" id="1798407.A3A16_01180"/>
<proteinExistence type="predicted"/>
<dbReference type="Proteomes" id="UP000177942">
    <property type="component" value="Unassembled WGS sequence"/>
</dbReference>